<feature type="non-terminal residue" evidence="1">
    <location>
        <position position="1"/>
    </location>
</feature>
<evidence type="ECO:0000313" key="1">
    <source>
        <dbReference type="EMBL" id="JAT79094.1"/>
    </source>
</evidence>
<accession>A0A1D2AIR5</accession>
<dbReference type="EMBL" id="GETE01000464">
    <property type="protein sequence ID" value="JAT79094.1"/>
    <property type="molecule type" value="Transcribed_RNA"/>
</dbReference>
<name>A0A1D2AIR5_ORNBR</name>
<reference evidence="1" key="1">
    <citation type="submission" date="2016-07" db="EMBL/GenBank/DDBJ databases">
        <title>Salivary Glands transcriptome analysis on engorged females of Ornithodoros brasiliensis (Acari:Argasidae).</title>
        <authorList>
            <person name="Simons S.M."/>
            <person name="Carvalho E."/>
            <person name="Junqueira-de-Azevedo I."/>
            <person name="Ho P.L."/>
            <person name="Giovanni D."/>
            <person name="Mendonca R."/>
            <person name="Onofrio V."/>
            <person name="Landulfo G."/>
            <person name="Ramirez D."/>
            <person name="Barros-Battesti D."/>
        </authorList>
    </citation>
    <scope>NUCLEOTIDE SEQUENCE</scope>
    <source>
        <strain evidence="1">Female</strain>
        <tissue evidence="1">Salivary gland</tissue>
    </source>
</reference>
<organism evidence="1">
    <name type="scientific">Ornithodoros brasiliensis</name>
    <name type="common">Mouro tick</name>
    <dbReference type="NCBI Taxonomy" id="888526"/>
    <lineage>
        <taxon>Eukaryota</taxon>
        <taxon>Metazoa</taxon>
        <taxon>Ecdysozoa</taxon>
        <taxon>Arthropoda</taxon>
        <taxon>Chelicerata</taxon>
        <taxon>Arachnida</taxon>
        <taxon>Acari</taxon>
        <taxon>Parasitiformes</taxon>
        <taxon>Ixodida</taxon>
        <taxon>Ixodoidea</taxon>
        <taxon>Argasidae</taxon>
        <taxon>Ornithodorinae</taxon>
        <taxon>Ornithodoros</taxon>
    </lineage>
</organism>
<dbReference type="AlphaFoldDB" id="A0A1D2AIR5"/>
<proteinExistence type="predicted"/>
<protein>
    <submittedName>
        <fullName evidence="1">Uncharacterized protein</fullName>
    </submittedName>
</protein>
<sequence length="46" mass="5136">SAKMTFPRAVIISSTLRILSECNSKLLLHVVKAFSRSAINLYTAFH</sequence>